<dbReference type="PANTHER" id="PTHR21716">
    <property type="entry name" value="TRANSMEMBRANE PROTEIN"/>
    <property type="match status" value="1"/>
</dbReference>
<feature type="transmembrane region" description="Helical" evidence="6">
    <location>
        <begin position="245"/>
        <end position="263"/>
    </location>
</feature>
<dbReference type="OrthoDB" id="5761230at2"/>
<proteinExistence type="inferred from homology"/>
<feature type="transmembrane region" description="Helical" evidence="6">
    <location>
        <begin position="270"/>
        <end position="292"/>
    </location>
</feature>
<sequence>MTENQECPLTSELPFSKKVWIAGGIFSLIIVGLLLFKTLFAVILLALTGMLLAVYFHGFSHLIHRKFHWSPRLCVFLSVLINIILLAGFFWFVGARLQKQVAELSDTLPQTIQNLKQQLSESDMGSKLLNYISNAGRTINVESIAKKFFSGSFGVLSDLYVVILFAIFFTADPMLYKKGFIRLLPPKAKHKGEKLFDELNAVLKKWIKSQIIGFFFIAVFTGVGLWILGMPLILTLALIAGILNLIPNFGPLIALIPAALLGLMESPSTALIVACIYIGVQIIQTAVTQPIIQQKMVSLPPALTIFAQVALGIVAGFWGVLLASPIVVIVLKVVDRLYVENQQASINTIKNMDVK</sequence>
<feature type="transmembrane region" description="Helical" evidence="6">
    <location>
        <begin position="159"/>
        <end position="176"/>
    </location>
</feature>
<dbReference type="Pfam" id="PF01594">
    <property type="entry name" value="AI-2E_transport"/>
    <property type="match status" value="1"/>
</dbReference>
<dbReference type="InterPro" id="IPR002549">
    <property type="entry name" value="AI-2E-like"/>
</dbReference>
<feature type="transmembrane region" description="Helical" evidence="6">
    <location>
        <begin position="304"/>
        <end position="331"/>
    </location>
</feature>
<comment type="similarity">
    <text evidence="2">Belongs to the autoinducer-2 exporter (AI-2E) (TC 2.A.86) family.</text>
</comment>
<dbReference type="AlphaFoldDB" id="A0A3M9NLS7"/>
<protein>
    <submittedName>
        <fullName evidence="7">AI-2E family transporter</fullName>
    </submittedName>
</protein>
<dbReference type="RefSeq" id="WP_123119284.1">
    <property type="nucleotide sequence ID" value="NZ_RJJR01000002.1"/>
</dbReference>
<evidence type="ECO:0000256" key="3">
    <source>
        <dbReference type="ARBA" id="ARBA00022692"/>
    </source>
</evidence>
<keyword evidence="5 6" id="KW-0472">Membrane</keyword>
<feature type="transmembrane region" description="Helical" evidence="6">
    <location>
        <begin position="20"/>
        <end position="53"/>
    </location>
</feature>
<dbReference type="EMBL" id="RJJR01000002">
    <property type="protein sequence ID" value="RNI38721.1"/>
    <property type="molecule type" value="Genomic_DNA"/>
</dbReference>
<dbReference type="Proteomes" id="UP000267223">
    <property type="component" value="Unassembled WGS sequence"/>
</dbReference>
<evidence type="ECO:0000256" key="4">
    <source>
        <dbReference type="ARBA" id="ARBA00022989"/>
    </source>
</evidence>
<comment type="subcellular location">
    <subcellularLocation>
        <location evidence="1">Membrane</location>
        <topology evidence="1">Multi-pass membrane protein</topology>
    </subcellularLocation>
</comment>
<name>A0A3M9NLS7_9BACT</name>
<organism evidence="7 8">
    <name type="scientific">Hanamia caeni</name>
    <dbReference type="NCBI Taxonomy" id="2294116"/>
    <lineage>
        <taxon>Bacteria</taxon>
        <taxon>Pseudomonadati</taxon>
        <taxon>Bacteroidota</taxon>
        <taxon>Chitinophagia</taxon>
        <taxon>Chitinophagales</taxon>
        <taxon>Chitinophagaceae</taxon>
        <taxon>Hanamia</taxon>
    </lineage>
</organism>
<evidence type="ECO:0000256" key="1">
    <source>
        <dbReference type="ARBA" id="ARBA00004141"/>
    </source>
</evidence>
<evidence type="ECO:0000313" key="7">
    <source>
        <dbReference type="EMBL" id="RNI38721.1"/>
    </source>
</evidence>
<evidence type="ECO:0000256" key="6">
    <source>
        <dbReference type="SAM" id="Phobius"/>
    </source>
</evidence>
<gene>
    <name evidence="7" type="ORF">EFY79_03395</name>
</gene>
<feature type="transmembrane region" description="Helical" evidence="6">
    <location>
        <begin position="73"/>
        <end position="93"/>
    </location>
</feature>
<evidence type="ECO:0000256" key="5">
    <source>
        <dbReference type="ARBA" id="ARBA00023136"/>
    </source>
</evidence>
<dbReference type="GO" id="GO:0016020">
    <property type="term" value="C:membrane"/>
    <property type="evidence" value="ECO:0007669"/>
    <property type="project" value="UniProtKB-SubCell"/>
</dbReference>
<evidence type="ECO:0000256" key="2">
    <source>
        <dbReference type="ARBA" id="ARBA00009773"/>
    </source>
</evidence>
<reference evidence="7 8" key="1">
    <citation type="submission" date="2018-11" db="EMBL/GenBank/DDBJ databases">
        <title>Draft genome sequence of Ferruginibacter sp. BO-59.</title>
        <authorList>
            <person name="Im W.T."/>
        </authorList>
    </citation>
    <scope>NUCLEOTIDE SEQUENCE [LARGE SCALE GENOMIC DNA]</scope>
    <source>
        <strain evidence="7 8">BO-59</strain>
    </source>
</reference>
<comment type="caution">
    <text evidence="7">The sequence shown here is derived from an EMBL/GenBank/DDBJ whole genome shotgun (WGS) entry which is preliminary data.</text>
</comment>
<accession>A0A3M9NLS7</accession>
<keyword evidence="8" id="KW-1185">Reference proteome</keyword>
<evidence type="ECO:0000313" key="8">
    <source>
        <dbReference type="Proteomes" id="UP000267223"/>
    </source>
</evidence>
<dbReference type="PANTHER" id="PTHR21716:SF62">
    <property type="entry name" value="TRANSPORT PROTEIN YDBI-RELATED"/>
    <property type="match status" value="1"/>
</dbReference>
<keyword evidence="3 6" id="KW-0812">Transmembrane</keyword>
<dbReference type="GO" id="GO:0055085">
    <property type="term" value="P:transmembrane transport"/>
    <property type="evidence" value="ECO:0007669"/>
    <property type="project" value="TreeGrafter"/>
</dbReference>
<keyword evidence="4 6" id="KW-1133">Transmembrane helix</keyword>
<feature type="transmembrane region" description="Helical" evidence="6">
    <location>
        <begin position="211"/>
        <end position="239"/>
    </location>
</feature>